<feature type="transmembrane region" description="Helical" evidence="1">
    <location>
        <begin position="25"/>
        <end position="49"/>
    </location>
</feature>
<evidence type="ECO:0000313" key="2">
    <source>
        <dbReference type="EMBL" id="PWV71034.1"/>
    </source>
</evidence>
<keyword evidence="1" id="KW-0812">Transmembrane</keyword>
<dbReference type="RefSeq" id="WP_110040139.1">
    <property type="nucleotide sequence ID" value="NZ_QGTL01000011.1"/>
</dbReference>
<reference evidence="2 3" key="1">
    <citation type="submission" date="2018-05" db="EMBL/GenBank/DDBJ databases">
        <title>Genomic Encyclopedia of Type Strains, Phase IV (KMG-IV): sequencing the most valuable type-strain genomes for metagenomic binning, comparative biology and taxonomic classification.</title>
        <authorList>
            <person name="Goeker M."/>
        </authorList>
    </citation>
    <scope>NUCLEOTIDE SEQUENCE [LARGE SCALE GENOMIC DNA]</scope>
    <source>
        <strain evidence="2 3">DSM 44717</strain>
    </source>
</reference>
<sequence length="141" mass="13967">MTHTITPQTAPPRRRWDSPVRAQRAIQAIGAAELTYGLSFFALLLTGFVDATTGAVVALGVVVGSLVGIGGAAIARARRVAQSVVAGTTAVTANAILTVTGVALPVGGCQSFSAATGMLVLGVVAAGALSAVTIAVAREIV</sequence>
<evidence type="ECO:0000313" key="3">
    <source>
        <dbReference type="Proteomes" id="UP000246410"/>
    </source>
</evidence>
<comment type="caution">
    <text evidence="2">The sequence shown here is derived from an EMBL/GenBank/DDBJ whole genome shotgun (WGS) entry which is preliminary data.</text>
</comment>
<accession>A0A317N7K2</accession>
<feature type="transmembrane region" description="Helical" evidence="1">
    <location>
        <begin position="112"/>
        <end position="137"/>
    </location>
</feature>
<protein>
    <submittedName>
        <fullName evidence="2">Uncharacterized protein</fullName>
    </submittedName>
</protein>
<gene>
    <name evidence="2" type="ORF">DFR69_11123</name>
</gene>
<keyword evidence="3" id="KW-1185">Reference proteome</keyword>
<keyword evidence="1" id="KW-0472">Membrane</keyword>
<dbReference type="EMBL" id="QGTL01000011">
    <property type="protein sequence ID" value="PWV71034.1"/>
    <property type="molecule type" value="Genomic_DNA"/>
</dbReference>
<organism evidence="2 3">
    <name type="scientific">Nocardia neocaledoniensis</name>
    <dbReference type="NCBI Taxonomy" id="236511"/>
    <lineage>
        <taxon>Bacteria</taxon>
        <taxon>Bacillati</taxon>
        <taxon>Actinomycetota</taxon>
        <taxon>Actinomycetes</taxon>
        <taxon>Mycobacteriales</taxon>
        <taxon>Nocardiaceae</taxon>
        <taxon>Nocardia</taxon>
    </lineage>
</organism>
<dbReference type="Proteomes" id="UP000246410">
    <property type="component" value="Unassembled WGS sequence"/>
</dbReference>
<feature type="transmembrane region" description="Helical" evidence="1">
    <location>
        <begin position="55"/>
        <end position="75"/>
    </location>
</feature>
<name>A0A317N7K2_9NOCA</name>
<dbReference type="AlphaFoldDB" id="A0A317N7K2"/>
<feature type="transmembrane region" description="Helical" evidence="1">
    <location>
        <begin position="84"/>
        <end position="106"/>
    </location>
</feature>
<evidence type="ECO:0000256" key="1">
    <source>
        <dbReference type="SAM" id="Phobius"/>
    </source>
</evidence>
<proteinExistence type="predicted"/>
<keyword evidence="1" id="KW-1133">Transmembrane helix</keyword>